<dbReference type="FunFam" id="2.40.50.430:FF:000001">
    <property type="entry name" value="DNA polymerase delta subunit 2"/>
    <property type="match status" value="1"/>
</dbReference>
<dbReference type="GO" id="GO:0003887">
    <property type="term" value="F:DNA-directed DNA polymerase activity"/>
    <property type="evidence" value="ECO:0007669"/>
    <property type="project" value="UniProtKB-KW"/>
</dbReference>
<keyword evidence="17" id="KW-1133">Transmembrane helix</keyword>
<dbReference type="Pfam" id="PF18018">
    <property type="entry name" value="DNA_pol_D_N"/>
    <property type="match status" value="1"/>
</dbReference>
<evidence type="ECO:0000259" key="19">
    <source>
        <dbReference type="Pfam" id="PF04042"/>
    </source>
</evidence>
<evidence type="ECO:0000256" key="4">
    <source>
        <dbReference type="ARBA" id="ARBA00009295"/>
    </source>
</evidence>
<name>A0A444YH49_ARAHY</name>
<dbReference type="CDD" id="cd07387">
    <property type="entry name" value="MPP_PolD2_C"/>
    <property type="match status" value="1"/>
</dbReference>
<keyword evidence="17" id="KW-0812">Transmembrane</keyword>
<evidence type="ECO:0000256" key="13">
    <source>
        <dbReference type="ARBA" id="ARBA00049244"/>
    </source>
</evidence>
<evidence type="ECO:0000313" key="22">
    <source>
        <dbReference type="EMBL" id="RYR01283.1"/>
    </source>
</evidence>
<comment type="subcellular location">
    <subcellularLocation>
        <location evidence="2">Membrane</location>
    </subcellularLocation>
    <subcellularLocation>
        <location evidence="1">Nucleus</location>
    </subcellularLocation>
</comment>
<keyword evidence="11" id="KW-0443">Lipid metabolism</keyword>
<comment type="function">
    <text evidence="14">The function of the small subunit is not yet clear.</text>
</comment>
<keyword evidence="8" id="KW-0276">Fatty acid metabolism</keyword>
<dbReference type="Proteomes" id="UP000289738">
    <property type="component" value="Chromosome B06"/>
</dbReference>
<evidence type="ECO:0000256" key="10">
    <source>
        <dbReference type="ARBA" id="ARBA00023002"/>
    </source>
</evidence>
<keyword evidence="6" id="KW-0444">Lipid biosynthesis</keyword>
<dbReference type="GO" id="GO:1902969">
    <property type="term" value="P:mitotic DNA replication"/>
    <property type="evidence" value="ECO:0007669"/>
    <property type="project" value="UniProtKB-ARBA"/>
</dbReference>
<dbReference type="Gene3D" id="3.60.21.50">
    <property type="match status" value="1"/>
</dbReference>
<keyword evidence="12" id="KW-0539">Nucleus</keyword>
<evidence type="ECO:0000256" key="8">
    <source>
        <dbReference type="ARBA" id="ARBA00022832"/>
    </source>
</evidence>
<evidence type="ECO:0000256" key="7">
    <source>
        <dbReference type="ARBA" id="ARBA00022705"/>
    </source>
</evidence>
<evidence type="ECO:0000256" key="5">
    <source>
        <dbReference type="ARBA" id="ARBA00012417"/>
    </source>
</evidence>
<evidence type="ECO:0000256" key="9">
    <source>
        <dbReference type="ARBA" id="ARBA00022932"/>
    </source>
</evidence>
<protein>
    <recommendedName>
        <fullName evidence="16">DNA polymerase delta small subunit</fullName>
        <ecNumber evidence="5">2.7.7.7</ecNumber>
    </recommendedName>
</protein>
<evidence type="ECO:0000256" key="16">
    <source>
        <dbReference type="ARBA" id="ARBA00070341"/>
    </source>
</evidence>
<comment type="similarity">
    <text evidence="3">Belongs to the DNA polymerase delta/II small subunit family.</text>
</comment>
<feature type="transmembrane region" description="Helical" evidence="17">
    <location>
        <begin position="126"/>
        <end position="143"/>
    </location>
</feature>
<dbReference type="GO" id="GO:0003677">
    <property type="term" value="F:DNA binding"/>
    <property type="evidence" value="ECO:0007669"/>
    <property type="project" value="InterPro"/>
</dbReference>
<evidence type="ECO:0000256" key="12">
    <source>
        <dbReference type="ARBA" id="ARBA00023242"/>
    </source>
</evidence>
<feature type="transmembrane region" description="Helical" evidence="17">
    <location>
        <begin position="253"/>
        <end position="270"/>
    </location>
</feature>
<sequence>MYSSSTLVSNIWCGGAHITVDGRKVQMEEYHNFTLKYSFFAPHTPLPPSLISSHLLHLPPHTFLLLRHTFSSIQMGAGGRTSVPPSNRTVEADYAKRVPHEKPPFSLSQVKKAIPPHCFQRSVIRSFSYVVYDLTIAFCLYYAATNYFHKLSSPLFYLAWLLYGAVQGCILTGVWVIAHECGHHAFSDYQWLDDTVGLVLHSGLLVPYFSWKYSHRRHHSNTGSLDRDEVFVPKKRSSIAWWSKYLNNPLGRVLTLTITLTLGWPLYLAFNVSGRPYDRFACHYDPYGPIYSDRERLQIYISDAGVLAVSYGLIRLVLAKGLAWVVAVYGVPLLVVNGFLVLITYLQHTHPALPHYDSSEWDWLRGALATVDRDYGILNKVFHNITDTHVAHHLFSTMPHYHAMEATNAIKPILGEYYRFDGTPFYKAMWREAKECLYVESDQGAQNKDQRLKITETPDEVFEIGKETYRGQQYSQIYFARLHLMRTLLYSLVSQWKPQTPVCTVLGLEQGKECVIVGTLYKHMKLKPCILDEYSKERSAVPLVRPHNFMHDDDYLVLEDESGRVKLGGDLISPSVFVTGIVVALHGKETGAGDFSVLEVLEAGLPPQIEFPLKSREDKYIVLVSGLNVGSSDSNPLQLQLFIDHITGHLGDEKEQSIASQIVHVVIAGNSIGIPRGLVNGQNLASKDLSRIAEPIKELDILLNQIAAGLPLDIMPGPNDPANFSLPQQPLHRCLFPGSAAYNTFRSCTNPHSFEIDNIRFLGTSGQNVDDLEKYSDAKDKLEFMERTLRWRHIAPTAPNTLGCYPYTDSDPFFIESCPHVYFVGNQNKYESRVIKGSEGQFVRLISVPKFSESGVAVVVMGNLLNACHLSVSSRWIEDLKIKA</sequence>
<feature type="transmembrane region" description="Helical" evidence="17">
    <location>
        <begin position="321"/>
        <end position="346"/>
    </location>
</feature>
<evidence type="ECO:0000256" key="11">
    <source>
        <dbReference type="ARBA" id="ARBA00023160"/>
    </source>
</evidence>
<dbReference type="InterPro" id="IPR021863">
    <property type="entry name" value="FAS_N"/>
</dbReference>
<dbReference type="CDD" id="cd03507">
    <property type="entry name" value="Delta12-FADS-like"/>
    <property type="match status" value="1"/>
</dbReference>
<evidence type="ECO:0000256" key="14">
    <source>
        <dbReference type="ARBA" id="ARBA00054920"/>
    </source>
</evidence>
<comment type="subunit">
    <text evidence="15">Heterodimer with subunits of 125 kDa and 50 kDa.</text>
</comment>
<accession>A0A444YH49</accession>
<keyword evidence="11" id="KW-0275">Fatty acid biosynthesis</keyword>
<evidence type="ECO:0000256" key="15">
    <source>
        <dbReference type="ARBA" id="ARBA00063201"/>
    </source>
</evidence>
<dbReference type="GO" id="GO:0006271">
    <property type="term" value="P:DNA strand elongation involved in DNA replication"/>
    <property type="evidence" value="ECO:0007669"/>
    <property type="project" value="TreeGrafter"/>
</dbReference>
<organism evidence="22 23">
    <name type="scientific">Arachis hypogaea</name>
    <name type="common">Peanut</name>
    <dbReference type="NCBI Taxonomy" id="3818"/>
    <lineage>
        <taxon>Eukaryota</taxon>
        <taxon>Viridiplantae</taxon>
        <taxon>Streptophyta</taxon>
        <taxon>Embryophyta</taxon>
        <taxon>Tracheophyta</taxon>
        <taxon>Spermatophyta</taxon>
        <taxon>Magnoliopsida</taxon>
        <taxon>eudicotyledons</taxon>
        <taxon>Gunneridae</taxon>
        <taxon>Pentapetalae</taxon>
        <taxon>rosids</taxon>
        <taxon>fabids</taxon>
        <taxon>Fabales</taxon>
        <taxon>Fabaceae</taxon>
        <taxon>Papilionoideae</taxon>
        <taxon>50 kb inversion clade</taxon>
        <taxon>dalbergioids sensu lato</taxon>
        <taxon>Dalbergieae</taxon>
        <taxon>Pterocarpus clade</taxon>
        <taxon>Arachis</taxon>
    </lineage>
</organism>
<evidence type="ECO:0000259" key="18">
    <source>
        <dbReference type="Pfam" id="PF00487"/>
    </source>
</evidence>
<dbReference type="GO" id="GO:0016717">
    <property type="term" value="F:oxidoreductase activity, acting on paired donors, with oxidation of a pair of donors resulting in the reduction of molecular oxygen to two molecules of water"/>
    <property type="evidence" value="ECO:0007669"/>
    <property type="project" value="InterPro"/>
</dbReference>
<dbReference type="PANTHER" id="PTHR10416">
    <property type="entry name" value="DNA POLYMERASE DELTA SUBUNIT 2"/>
    <property type="match status" value="1"/>
</dbReference>
<dbReference type="EC" id="2.7.7.7" evidence="5"/>
<dbReference type="InterPro" id="IPR040663">
    <property type="entry name" value="DNA_pol_D_N"/>
</dbReference>
<dbReference type="InterPro" id="IPR024826">
    <property type="entry name" value="DNA_pol_delta/II_ssu"/>
</dbReference>
<keyword evidence="9" id="KW-0808">Transferase</keyword>
<keyword evidence="10" id="KW-0560">Oxidoreductase</keyword>
<keyword evidence="7" id="KW-0235">DNA replication</keyword>
<evidence type="ECO:0000313" key="23">
    <source>
        <dbReference type="Proteomes" id="UP000289738"/>
    </source>
</evidence>
<dbReference type="PANTHER" id="PTHR10416:SF0">
    <property type="entry name" value="DNA POLYMERASE DELTA SUBUNIT 2"/>
    <property type="match status" value="1"/>
</dbReference>
<dbReference type="STRING" id="3818.A0A444YH49"/>
<evidence type="ECO:0000256" key="3">
    <source>
        <dbReference type="ARBA" id="ARBA00006035"/>
    </source>
</evidence>
<feature type="domain" description="DNA polymerase delta subunit OB-fold" evidence="21">
    <location>
        <begin position="473"/>
        <end position="599"/>
    </location>
</feature>
<proteinExistence type="inferred from homology"/>
<dbReference type="Pfam" id="PF00487">
    <property type="entry name" value="FA_desaturase"/>
    <property type="match status" value="1"/>
</dbReference>
<dbReference type="Pfam" id="PF04042">
    <property type="entry name" value="DNA_pol_E_B"/>
    <property type="match status" value="1"/>
</dbReference>
<evidence type="ECO:0000256" key="2">
    <source>
        <dbReference type="ARBA" id="ARBA00004370"/>
    </source>
</evidence>
<dbReference type="InterPro" id="IPR005804">
    <property type="entry name" value="FA_desaturase_dom"/>
</dbReference>
<keyword evidence="9" id="KW-0239">DNA-directed DNA polymerase</keyword>
<feature type="domain" description="Fatty acid desaturase N-terminal" evidence="20">
    <location>
        <begin position="98"/>
        <end position="140"/>
    </location>
</feature>
<dbReference type="FunFam" id="3.60.21.50:FF:000002">
    <property type="entry name" value="DNA polymerase delta small subunit"/>
    <property type="match status" value="1"/>
</dbReference>
<dbReference type="GO" id="GO:0043625">
    <property type="term" value="C:delta DNA polymerase complex"/>
    <property type="evidence" value="ECO:0007669"/>
    <property type="project" value="TreeGrafter"/>
</dbReference>
<feature type="transmembrane region" description="Helical" evidence="17">
    <location>
        <begin position="297"/>
        <end position="314"/>
    </location>
</feature>
<keyword evidence="17" id="KW-0472">Membrane</keyword>
<dbReference type="Gene3D" id="2.40.50.430">
    <property type="match status" value="1"/>
</dbReference>
<feature type="domain" description="DNA polymerase alpha/delta/epsilon subunit B" evidence="19">
    <location>
        <begin position="621"/>
        <end position="829"/>
    </location>
</feature>
<keyword evidence="23" id="KW-1185">Reference proteome</keyword>
<dbReference type="AlphaFoldDB" id="A0A444YH49"/>
<dbReference type="GO" id="GO:0016020">
    <property type="term" value="C:membrane"/>
    <property type="evidence" value="ECO:0007669"/>
    <property type="project" value="UniProtKB-SubCell"/>
</dbReference>
<keyword evidence="9" id="KW-0548">Nucleotidyltransferase</keyword>
<evidence type="ECO:0000259" key="21">
    <source>
        <dbReference type="Pfam" id="PF18018"/>
    </source>
</evidence>
<dbReference type="GO" id="GO:0006633">
    <property type="term" value="P:fatty acid biosynthetic process"/>
    <property type="evidence" value="ECO:0007669"/>
    <property type="project" value="UniProtKB-KW"/>
</dbReference>
<evidence type="ECO:0000256" key="6">
    <source>
        <dbReference type="ARBA" id="ARBA00022516"/>
    </source>
</evidence>
<gene>
    <name evidence="22" type="ORF">Ahy_B06g080146</name>
</gene>
<feature type="domain" description="Fatty acid desaturase" evidence="18">
    <location>
        <begin position="154"/>
        <end position="419"/>
    </location>
</feature>
<dbReference type="EMBL" id="SDMP01000016">
    <property type="protein sequence ID" value="RYR01283.1"/>
    <property type="molecule type" value="Genomic_DNA"/>
</dbReference>
<reference evidence="22 23" key="1">
    <citation type="submission" date="2019-01" db="EMBL/GenBank/DDBJ databases">
        <title>Sequencing of cultivated peanut Arachis hypogaea provides insights into genome evolution and oil improvement.</title>
        <authorList>
            <person name="Chen X."/>
        </authorList>
    </citation>
    <scope>NUCLEOTIDE SEQUENCE [LARGE SCALE GENOMIC DNA]</scope>
    <source>
        <strain evidence="23">cv. Fuhuasheng</strain>
        <tissue evidence="22">Leaves</tissue>
    </source>
</reference>
<comment type="caution">
    <text evidence="22">The sequence shown here is derived from an EMBL/GenBank/DDBJ whole genome shotgun (WGS) entry which is preliminary data.</text>
</comment>
<evidence type="ECO:0000256" key="1">
    <source>
        <dbReference type="ARBA" id="ARBA00004123"/>
    </source>
</evidence>
<comment type="similarity">
    <text evidence="4">Belongs to the fatty acid desaturase type 1 family.</text>
</comment>
<dbReference type="InterPro" id="IPR041863">
    <property type="entry name" value="PolD2_C"/>
</dbReference>
<dbReference type="InterPro" id="IPR007185">
    <property type="entry name" value="DNA_pol_a/d/e_bsu"/>
</dbReference>
<evidence type="ECO:0000259" key="20">
    <source>
        <dbReference type="Pfam" id="PF11960"/>
    </source>
</evidence>
<dbReference type="Pfam" id="PF11960">
    <property type="entry name" value="DUF3474"/>
    <property type="match status" value="1"/>
</dbReference>
<feature type="transmembrane region" description="Helical" evidence="17">
    <location>
        <begin position="155"/>
        <end position="177"/>
    </location>
</feature>
<evidence type="ECO:0000256" key="17">
    <source>
        <dbReference type="SAM" id="Phobius"/>
    </source>
</evidence>
<comment type="catalytic activity">
    <reaction evidence="13">
        <text>DNA(n) + a 2'-deoxyribonucleoside 5'-triphosphate = DNA(n+1) + diphosphate</text>
        <dbReference type="Rhea" id="RHEA:22508"/>
        <dbReference type="Rhea" id="RHEA-COMP:17339"/>
        <dbReference type="Rhea" id="RHEA-COMP:17340"/>
        <dbReference type="ChEBI" id="CHEBI:33019"/>
        <dbReference type="ChEBI" id="CHEBI:61560"/>
        <dbReference type="ChEBI" id="CHEBI:173112"/>
        <dbReference type="EC" id="2.7.7.7"/>
    </reaction>
</comment>